<dbReference type="EMBL" id="FOJU01000007">
    <property type="protein sequence ID" value="SFB16165.1"/>
    <property type="molecule type" value="Genomic_DNA"/>
</dbReference>
<dbReference type="InterPro" id="IPR000821">
    <property type="entry name" value="Ala_racemase"/>
</dbReference>
<comment type="cofactor">
    <cofactor evidence="1">
        <name>pyridoxal 5'-phosphate</name>
        <dbReference type="ChEBI" id="CHEBI:597326"/>
    </cofactor>
</comment>
<dbReference type="PANTHER" id="PTHR30511:SF3">
    <property type="entry name" value="LYSINE RACEMASE"/>
    <property type="match status" value="1"/>
</dbReference>
<protein>
    <submittedName>
        <fullName evidence="5">Predicted amino acid racemase</fullName>
    </submittedName>
</protein>
<name>A0A1I0YS11_9RHOB</name>
<dbReference type="SUPFAM" id="SSF51419">
    <property type="entry name" value="PLP-binding barrel"/>
    <property type="match status" value="1"/>
</dbReference>
<dbReference type="GO" id="GO:0005829">
    <property type="term" value="C:cytosol"/>
    <property type="evidence" value="ECO:0007669"/>
    <property type="project" value="TreeGrafter"/>
</dbReference>
<keyword evidence="3" id="KW-0413">Isomerase</keyword>
<dbReference type="GO" id="GO:0030170">
    <property type="term" value="F:pyridoxal phosphate binding"/>
    <property type="evidence" value="ECO:0007669"/>
    <property type="project" value="TreeGrafter"/>
</dbReference>
<evidence type="ECO:0000256" key="1">
    <source>
        <dbReference type="ARBA" id="ARBA00001933"/>
    </source>
</evidence>
<dbReference type="InterPro" id="IPR029066">
    <property type="entry name" value="PLP-binding_barrel"/>
</dbReference>
<dbReference type="Gene3D" id="3.20.20.10">
    <property type="entry name" value="Alanine racemase"/>
    <property type="match status" value="1"/>
</dbReference>
<dbReference type="InterPro" id="IPR001608">
    <property type="entry name" value="Ala_racemase_N"/>
</dbReference>
<keyword evidence="2" id="KW-0663">Pyridoxal phosphate</keyword>
<dbReference type="Proteomes" id="UP000198796">
    <property type="component" value="Unassembled WGS sequence"/>
</dbReference>
<dbReference type="OrthoDB" id="504078at2"/>
<sequence>MAPRIEIDLGKIRENTRFLVDALRAKGIRVAGVTKAVCGDPAVAGAMQQGGVSLLADARISNVARLRSAGITCPIELIRSPMPSEVDRVVETCAASYNTEMEVIADLSASALRAGKVHGVILMVEMGDMRDGICPHELGRYVSLVAHLPGVALSGIGANFACLGNVSPDDEAMAAFSDLVKDIEIDAPPLKAVSGGGSANLPWAFASGTKGRVNELRLGEAILLGTDPVSGDPIDGLHTDAFRLVAEVIEANCKTGHAGPRRVECENSEAHLGEVGATSRIILALGMQDTDVHGLTFPPGVAAIGATSDHTVLCSSERGFRPGAEIRCGVSYGALMRAMNARDVERVYVEAGSSFGQIGEPLQARPTTNIGVTLAPVVG</sequence>
<evidence type="ECO:0000313" key="6">
    <source>
        <dbReference type="Proteomes" id="UP000198796"/>
    </source>
</evidence>
<dbReference type="PANTHER" id="PTHR30511">
    <property type="entry name" value="ALANINE RACEMASE"/>
    <property type="match status" value="1"/>
</dbReference>
<feature type="domain" description="Alanine racemase N-terminal" evidence="4">
    <location>
        <begin position="7"/>
        <end position="223"/>
    </location>
</feature>
<dbReference type="GO" id="GO:0008784">
    <property type="term" value="F:alanine racemase activity"/>
    <property type="evidence" value="ECO:0007669"/>
    <property type="project" value="TreeGrafter"/>
</dbReference>
<dbReference type="Pfam" id="PF01168">
    <property type="entry name" value="Ala_racemase_N"/>
    <property type="match status" value="1"/>
</dbReference>
<evidence type="ECO:0000259" key="4">
    <source>
        <dbReference type="Pfam" id="PF01168"/>
    </source>
</evidence>
<dbReference type="AlphaFoldDB" id="A0A1I0YS11"/>
<organism evidence="5 6">
    <name type="scientific">Poseidonocella pacifica</name>
    <dbReference type="NCBI Taxonomy" id="871651"/>
    <lineage>
        <taxon>Bacteria</taxon>
        <taxon>Pseudomonadati</taxon>
        <taxon>Pseudomonadota</taxon>
        <taxon>Alphaproteobacteria</taxon>
        <taxon>Rhodobacterales</taxon>
        <taxon>Roseobacteraceae</taxon>
        <taxon>Poseidonocella</taxon>
    </lineage>
</organism>
<accession>A0A1I0YS11</accession>
<evidence type="ECO:0000256" key="3">
    <source>
        <dbReference type="ARBA" id="ARBA00023235"/>
    </source>
</evidence>
<reference evidence="5 6" key="1">
    <citation type="submission" date="2016-10" db="EMBL/GenBank/DDBJ databases">
        <authorList>
            <person name="de Groot N.N."/>
        </authorList>
    </citation>
    <scope>NUCLEOTIDE SEQUENCE [LARGE SCALE GENOMIC DNA]</scope>
    <source>
        <strain evidence="5 6">DSM 29316</strain>
    </source>
</reference>
<evidence type="ECO:0000313" key="5">
    <source>
        <dbReference type="EMBL" id="SFB16165.1"/>
    </source>
</evidence>
<proteinExistence type="predicted"/>
<gene>
    <name evidence="5" type="ORF">SAMN05421688_3325</name>
</gene>
<evidence type="ECO:0000256" key="2">
    <source>
        <dbReference type="ARBA" id="ARBA00022898"/>
    </source>
</evidence>
<keyword evidence="6" id="KW-1185">Reference proteome</keyword>
<dbReference type="STRING" id="871651.SAMN05421688_3325"/>